<name>A0A0M3QET0_9BACT</name>
<organism evidence="2 3">
    <name type="scientific">Desulfuromonas soudanensis</name>
    <dbReference type="NCBI Taxonomy" id="1603606"/>
    <lineage>
        <taxon>Bacteria</taxon>
        <taxon>Pseudomonadati</taxon>
        <taxon>Thermodesulfobacteriota</taxon>
        <taxon>Desulfuromonadia</taxon>
        <taxon>Desulfuromonadales</taxon>
        <taxon>Desulfuromonadaceae</taxon>
        <taxon>Desulfuromonas</taxon>
    </lineage>
</organism>
<feature type="transmembrane region" description="Helical" evidence="1">
    <location>
        <begin position="70"/>
        <end position="90"/>
    </location>
</feature>
<dbReference type="PATRIC" id="fig|1603606.3.peg.70"/>
<reference evidence="2 3" key="1">
    <citation type="submission" date="2015-07" db="EMBL/GenBank/DDBJ databases">
        <title>Isolation and Genomic Characterization of a Novel Halophilic Metal-Reducing Deltaproteobacterium from the Deep Subsurface.</title>
        <authorList>
            <person name="Badalamenti J.P."/>
            <person name="Summers Z.M."/>
            <person name="Gralnick J.A."/>
            <person name="Bond D.R."/>
        </authorList>
    </citation>
    <scope>NUCLEOTIDE SEQUENCE [LARGE SCALE GENOMIC DNA]</scope>
    <source>
        <strain evidence="2 3">WTL</strain>
    </source>
</reference>
<keyword evidence="1" id="KW-0812">Transmembrane</keyword>
<dbReference type="Proteomes" id="UP000057158">
    <property type="component" value="Chromosome"/>
</dbReference>
<dbReference type="RefSeq" id="WP_053549123.1">
    <property type="nucleotide sequence ID" value="NZ_CP010802.1"/>
</dbReference>
<dbReference type="AlphaFoldDB" id="A0A0M3QET0"/>
<evidence type="ECO:0000313" key="3">
    <source>
        <dbReference type="Proteomes" id="UP000057158"/>
    </source>
</evidence>
<dbReference type="KEGG" id="des:DSOUD_0062"/>
<keyword evidence="1" id="KW-1133">Transmembrane helix</keyword>
<keyword evidence="3" id="KW-1185">Reference proteome</keyword>
<evidence type="ECO:0000313" key="2">
    <source>
        <dbReference type="EMBL" id="ALC14863.1"/>
    </source>
</evidence>
<sequence>MTVSLPLLLFLTFVALGLINFAISVTILRQLIRSGVKVGFFEIRWQVHRHLKTYKELGIARTGTVPPLYYGYWITLVGLLCAAVLTLASLPSS</sequence>
<accession>A0A0M3QET0</accession>
<proteinExistence type="predicted"/>
<dbReference type="STRING" id="1603606.DSOUD_0062"/>
<dbReference type="EMBL" id="CP010802">
    <property type="protein sequence ID" value="ALC14863.1"/>
    <property type="molecule type" value="Genomic_DNA"/>
</dbReference>
<protein>
    <submittedName>
        <fullName evidence="2">Uncharacterized protein</fullName>
    </submittedName>
</protein>
<evidence type="ECO:0000256" key="1">
    <source>
        <dbReference type="SAM" id="Phobius"/>
    </source>
</evidence>
<keyword evidence="1" id="KW-0472">Membrane</keyword>
<gene>
    <name evidence="2" type="ORF">DSOUD_0062</name>
</gene>